<evidence type="ECO:0000256" key="2">
    <source>
        <dbReference type="ARBA" id="ARBA00022598"/>
    </source>
</evidence>
<evidence type="ECO:0000256" key="9">
    <source>
        <dbReference type="PIRSR" id="PIRSR601233-1"/>
    </source>
</evidence>
<feature type="binding site" evidence="11">
    <location>
        <position position="145"/>
    </location>
    <ligand>
        <name>Mn(2+)</name>
        <dbReference type="ChEBI" id="CHEBI:29035"/>
        <label>1</label>
    </ligand>
</feature>
<dbReference type="Proteomes" id="UP000019109">
    <property type="component" value="Unassembled WGS sequence"/>
</dbReference>
<dbReference type="GO" id="GO:0170057">
    <property type="term" value="F:RNA ligase (GTP) activity"/>
    <property type="evidence" value="ECO:0007669"/>
    <property type="project" value="UniProtKB-EC"/>
</dbReference>
<dbReference type="EC" id="6.5.1.8" evidence="1"/>
<comment type="cofactor">
    <cofactor evidence="11">
        <name>Mn(2+)</name>
        <dbReference type="ChEBI" id="CHEBI:29035"/>
    </cofactor>
    <text evidence="11">Binds 2 manganese ions per subunit.</text>
</comment>
<evidence type="ECO:0000313" key="12">
    <source>
        <dbReference type="EMBL" id="GAE89671.1"/>
    </source>
</evidence>
<sequence>MIEIRGKYNTAKVFTDNVEQEAMAQIMELCNQEFVKDSVIRIMPDTHAGAGCTIGTTMTIGDKIVPNLVGVDIGCGMETIKLKNKNIELSKLDKVIHEFIPSGFDVRKTEHPYVENIDLEELVCKKHINMNRAKLSIGTLGGGNHFIEVNKDSEGNLYLVVHSGSRHLGKQVAEYYQDLGYKELVSKTEEIKAIIERLKAEGREKEIQKEIKKVKPPQINKQLAYVQGKSYEDYLADMKLVQKFAVLNRKAIVDEIARRMNLKIEEQFTTIHNYIDLDSMILRKGAISARQGEKVLIPINMRDGSLICIGKGNKDWNYSAPHGAGRLMSRAKAKEVITLKEFQESMKGIYSTTVNRFTIDECPMAYKPMEEIIENIRDTVEIVDIIKPIYNFKAAE</sequence>
<name>W4V932_9FIRM</name>
<evidence type="ECO:0000256" key="4">
    <source>
        <dbReference type="ARBA" id="ARBA00022741"/>
    </source>
</evidence>
<dbReference type="RefSeq" id="WP_038290090.1">
    <property type="nucleotide sequence ID" value="NZ_BAVR01000042.1"/>
</dbReference>
<evidence type="ECO:0000313" key="13">
    <source>
        <dbReference type="Proteomes" id="UP000019109"/>
    </source>
</evidence>
<reference evidence="12" key="1">
    <citation type="journal article" date="2014" name="Genome Announc.">
        <title>Draft Genome Sequence of Clostridium straminisolvens Strain JCM 21531T, Isolated from a Cellulose-Degrading Bacterial Community.</title>
        <authorList>
            <person name="Yuki M."/>
            <person name="Oshima K."/>
            <person name="Suda W."/>
            <person name="Sakamoto M."/>
            <person name="Kitamura K."/>
            <person name="Iida T."/>
            <person name="Hattori M."/>
            <person name="Ohkuma M."/>
        </authorList>
    </citation>
    <scope>NUCLEOTIDE SEQUENCE [LARGE SCALE GENOMIC DNA]</scope>
    <source>
        <strain evidence="12">JCM 21531</strain>
    </source>
</reference>
<dbReference type="PANTHER" id="PTHR43749">
    <property type="entry name" value="RNA-SPLICING LIGASE RTCB"/>
    <property type="match status" value="1"/>
</dbReference>
<keyword evidence="4 10" id="KW-0547">Nucleotide-binding</keyword>
<evidence type="ECO:0000256" key="1">
    <source>
        <dbReference type="ARBA" id="ARBA00012726"/>
    </source>
</evidence>
<accession>W4V932</accession>
<keyword evidence="7 11" id="KW-0464">Manganese</keyword>
<evidence type="ECO:0000256" key="10">
    <source>
        <dbReference type="PIRSR" id="PIRSR601233-2"/>
    </source>
</evidence>
<dbReference type="EMBL" id="BAVR01000042">
    <property type="protein sequence ID" value="GAE89671.1"/>
    <property type="molecule type" value="Genomic_DNA"/>
</dbReference>
<dbReference type="GO" id="GO:0030145">
    <property type="term" value="F:manganese ion binding"/>
    <property type="evidence" value="ECO:0007669"/>
    <property type="project" value="TreeGrafter"/>
</dbReference>
<evidence type="ECO:0000256" key="8">
    <source>
        <dbReference type="ARBA" id="ARBA00047746"/>
    </source>
</evidence>
<evidence type="ECO:0000256" key="11">
    <source>
        <dbReference type="PIRSR" id="PIRSR601233-3"/>
    </source>
</evidence>
<keyword evidence="6 10" id="KW-0342">GTP-binding</keyword>
<evidence type="ECO:0000256" key="3">
    <source>
        <dbReference type="ARBA" id="ARBA00022723"/>
    </source>
</evidence>
<dbReference type="GO" id="GO:0006281">
    <property type="term" value="P:DNA repair"/>
    <property type="evidence" value="ECO:0007669"/>
    <property type="project" value="TreeGrafter"/>
</dbReference>
<comment type="catalytic activity">
    <reaction evidence="8">
        <text>a 3'-end 3'-phospho-ribonucleotide-RNA + a 5'-end dephospho-ribonucleoside-RNA + GTP = a ribonucleotidyl-ribonucleotide-RNA + GMP + diphosphate</text>
        <dbReference type="Rhea" id="RHEA:68076"/>
        <dbReference type="Rhea" id="RHEA-COMP:10463"/>
        <dbReference type="Rhea" id="RHEA-COMP:13936"/>
        <dbReference type="Rhea" id="RHEA-COMP:17355"/>
        <dbReference type="ChEBI" id="CHEBI:33019"/>
        <dbReference type="ChEBI" id="CHEBI:37565"/>
        <dbReference type="ChEBI" id="CHEBI:58115"/>
        <dbReference type="ChEBI" id="CHEBI:83062"/>
        <dbReference type="ChEBI" id="CHEBI:138284"/>
        <dbReference type="ChEBI" id="CHEBI:173118"/>
        <dbReference type="EC" id="6.5.1.8"/>
    </reaction>
</comment>
<comment type="caution">
    <text evidence="12">The sequence shown here is derived from an EMBL/GenBank/DDBJ whole genome shotgun (WGS) entry which is preliminary data.</text>
</comment>
<proteinExistence type="predicted"/>
<dbReference type="Gene3D" id="3.90.1860.10">
    <property type="entry name" value="tRNA-splicing ligase RtcB"/>
    <property type="match status" value="1"/>
</dbReference>
<feature type="binding site" evidence="10">
    <location>
        <begin position="272"/>
        <end position="273"/>
    </location>
    <ligand>
        <name>GMP</name>
        <dbReference type="ChEBI" id="CHEBI:58115"/>
    </ligand>
</feature>
<dbReference type="AlphaFoldDB" id="W4V932"/>
<dbReference type="STRING" id="1294263.JCM21531_3219"/>
<dbReference type="InterPro" id="IPR001233">
    <property type="entry name" value="RtcB"/>
</dbReference>
<feature type="binding site" evidence="10">
    <location>
        <begin position="144"/>
        <end position="148"/>
    </location>
    <ligand>
        <name>GMP</name>
        <dbReference type="ChEBI" id="CHEBI:58115"/>
    </ligand>
</feature>
<dbReference type="GO" id="GO:0003909">
    <property type="term" value="F:DNA ligase activity"/>
    <property type="evidence" value="ECO:0007669"/>
    <property type="project" value="TreeGrafter"/>
</dbReference>
<keyword evidence="2 12" id="KW-0436">Ligase</keyword>
<feature type="binding site" evidence="10">
    <location>
        <position position="305"/>
    </location>
    <ligand>
        <name>GMP</name>
        <dbReference type="ChEBI" id="CHEBI:58115"/>
    </ligand>
</feature>
<dbReference type="SUPFAM" id="SSF103365">
    <property type="entry name" value="Hypothetical protein PH1602"/>
    <property type="match status" value="1"/>
</dbReference>
<evidence type="ECO:0000256" key="7">
    <source>
        <dbReference type="ARBA" id="ARBA00023211"/>
    </source>
</evidence>
<gene>
    <name evidence="12" type="ORF">JCM21531_3219</name>
</gene>
<feature type="binding site" evidence="10">
    <location>
        <begin position="322"/>
        <end position="325"/>
    </location>
    <ligand>
        <name>GMP</name>
        <dbReference type="ChEBI" id="CHEBI:58115"/>
    </ligand>
</feature>
<dbReference type="OrthoDB" id="9802323at2"/>
<dbReference type="InterPro" id="IPR036025">
    <property type="entry name" value="RtcB-like_sf"/>
</dbReference>
<keyword evidence="3 11" id="KW-0479">Metal-binding</keyword>
<keyword evidence="5" id="KW-0692">RNA repair</keyword>
<feature type="active site" description="GMP-histidine intermediate" evidence="9">
    <location>
        <position position="322"/>
    </location>
</feature>
<evidence type="ECO:0000256" key="5">
    <source>
        <dbReference type="ARBA" id="ARBA00022800"/>
    </source>
</evidence>
<protein>
    <recommendedName>
        <fullName evidence="1">3'-phosphate/5'-hydroxy nucleic acid ligase</fullName>
        <ecNumber evidence="1">6.5.1.8</ecNumber>
    </recommendedName>
</protein>
<evidence type="ECO:0000256" key="6">
    <source>
        <dbReference type="ARBA" id="ARBA00023134"/>
    </source>
</evidence>
<dbReference type="GO" id="GO:0006396">
    <property type="term" value="P:RNA processing"/>
    <property type="evidence" value="ECO:0007669"/>
    <property type="project" value="InterPro"/>
</dbReference>
<feature type="binding site" evidence="10">
    <location>
        <begin position="298"/>
        <end position="301"/>
    </location>
    <ligand>
        <name>GMP</name>
        <dbReference type="ChEBI" id="CHEBI:58115"/>
    </ligand>
</feature>
<dbReference type="GO" id="GO:0005525">
    <property type="term" value="F:GTP binding"/>
    <property type="evidence" value="ECO:0007669"/>
    <property type="project" value="UniProtKB-KW"/>
</dbReference>
<feature type="binding site" evidence="11">
    <location>
        <position position="72"/>
    </location>
    <ligand>
        <name>Mn(2+)</name>
        <dbReference type="ChEBI" id="CHEBI:29035"/>
        <label>1</label>
    </ligand>
</feature>
<dbReference type="Pfam" id="PF01139">
    <property type="entry name" value="RtcB"/>
    <property type="match status" value="2"/>
</dbReference>
<dbReference type="InterPro" id="IPR052915">
    <property type="entry name" value="RtcB-like"/>
</dbReference>
<dbReference type="PANTHER" id="PTHR43749:SF2">
    <property type="entry name" value="RNA-SPLICING LIGASE RTCB"/>
    <property type="match status" value="1"/>
</dbReference>
<feature type="binding site" evidence="11">
    <location>
        <position position="272"/>
    </location>
    <ligand>
        <name>Mn(2+)</name>
        <dbReference type="ChEBI" id="CHEBI:29035"/>
        <label>2</label>
    </ligand>
</feature>
<organism evidence="12 13">
    <name type="scientific">Acetivibrio straminisolvens JCM 21531</name>
    <dbReference type="NCBI Taxonomy" id="1294263"/>
    <lineage>
        <taxon>Bacteria</taxon>
        <taxon>Bacillati</taxon>
        <taxon>Bacillota</taxon>
        <taxon>Clostridia</taxon>
        <taxon>Eubacteriales</taxon>
        <taxon>Oscillospiraceae</taxon>
        <taxon>Acetivibrio</taxon>
    </lineage>
</organism>
<keyword evidence="13" id="KW-1185">Reference proteome</keyword>
<dbReference type="GO" id="GO:0042245">
    <property type="term" value="P:RNA repair"/>
    <property type="evidence" value="ECO:0007669"/>
    <property type="project" value="UniProtKB-KW"/>
</dbReference>
<feature type="binding site" evidence="11">
    <location>
        <position position="162"/>
    </location>
    <ligand>
        <name>Mn(2+)</name>
        <dbReference type="ChEBI" id="CHEBI:29035"/>
        <label>2</label>
    </ligand>
</feature>